<evidence type="ECO:0000313" key="3">
    <source>
        <dbReference type="Proteomes" id="UP000257144"/>
    </source>
</evidence>
<evidence type="ECO:0000313" key="2">
    <source>
        <dbReference type="EMBL" id="RDU37392.1"/>
    </source>
</evidence>
<dbReference type="PROSITE" id="PS50965">
    <property type="entry name" value="NERD"/>
    <property type="match status" value="1"/>
</dbReference>
<dbReference type="OrthoDB" id="2164794at2"/>
<dbReference type="EMBL" id="QNQT01000002">
    <property type="protein sequence ID" value="RDU37392.1"/>
    <property type="molecule type" value="Genomic_DNA"/>
</dbReference>
<keyword evidence="3" id="KW-1185">Reference proteome</keyword>
<comment type="caution">
    <text evidence="2">The sequence shown here is derived from an EMBL/GenBank/DDBJ whole genome shotgun (WGS) entry which is preliminary data.</text>
</comment>
<organism evidence="2 3">
    <name type="scientific">Neobacillus piezotolerans</name>
    <dbReference type="NCBI Taxonomy" id="2259171"/>
    <lineage>
        <taxon>Bacteria</taxon>
        <taxon>Bacillati</taxon>
        <taxon>Bacillota</taxon>
        <taxon>Bacilli</taxon>
        <taxon>Bacillales</taxon>
        <taxon>Bacillaceae</taxon>
        <taxon>Neobacillus</taxon>
    </lineage>
</organism>
<proteinExistence type="predicted"/>
<protein>
    <submittedName>
        <fullName evidence="2">NERD domain-containing protein</fullName>
    </submittedName>
</protein>
<sequence>MNLKERTESVALRCLGSLNARMELSESEKFYLSNLEAGFEGEVAFDKLSAKLKEERYILNDMLLEANRSDFQIDSIIISEGIIDAIDVKYFKGDYVWKDGEIYTRQTGYKCKNPFEQLNRSNYLFNQYLRENKLNFLVRFTLVFNHPEFTLYNAPEDDSIILSTQVNRFMAEMDSRPSKLHDGHKKLANILLTSNKDGSNYSKLPAYTYEGIKKGIFCEKCLSKMNTFNKHFLICSNCGRQEKIENAIVRSANELKLLFPEIKLTVQTINEWCRAGLSSRTYLRALQKYFRVMGNSKNTYYE</sequence>
<dbReference type="Proteomes" id="UP000257144">
    <property type="component" value="Unassembled WGS sequence"/>
</dbReference>
<dbReference type="Pfam" id="PF08378">
    <property type="entry name" value="NERD"/>
    <property type="match status" value="1"/>
</dbReference>
<evidence type="ECO:0000259" key="1">
    <source>
        <dbReference type="PROSITE" id="PS50965"/>
    </source>
</evidence>
<reference evidence="2 3" key="1">
    <citation type="submission" date="2018-07" db="EMBL/GenBank/DDBJ databases">
        <title>Bacillus sp. YLB-04 draft genome sequence.</title>
        <authorList>
            <person name="Yu L."/>
            <person name="Tang X."/>
        </authorList>
    </citation>
    <scope>NUCLEOTIDE SEQUENCE [LARGE SCALE GENOMIC DNA]</scope>
    <source>
        <strain evidence="2 3">YLB-04</strain>
    </source>
</reference>
<name>A0A3D8GSV3_9BACI</name>
<accession>A0A3D8GSV3</accession>
<dbReference type="RefSeq" id="WP_115451066.1">
    <property type="nucleotide sequence ID" value="NZ_QNQT01000002.1"/>
</dbReference>
<dbReference type="AlphaFoldDB" id="A0A3D8GSV3"/>
<feature type="domain" description="NERD" evidence="1">
    <location>
        <begin position="37"/>
        <end position="148"/>
    </location>
</feature>
<gene>
    <name evidence="2" type="ORF">DRW41_05980</name>
</gene>
<dbReference type="InterPro" id="IPR011528">
    <property type="entry name" value="NERD"/>
</dbReference>